<dbReference type="PANTHER" id="PTHR22916">
    <property type="entry name" value="GLYCOSYLTRANSFERASE"/>
    <property type="match status" value="1"/>
</dbReference>
<dbReference type="EMBL" id="PCPP01000004">
    <property type="protein sequence ID" value="PRB81722.1"/>
    <property type="molecule type" value="Genomic_DNA"/>
</dbReference>
<keyword evidence="4" id="KW-1185">Reference proteome</keyword>
<protein>
    <recommendedName>
        <fullName evidence="1">Glycosyltransferase 2-like domain-containing protein</fullName>
    </recommendedName>
</protein>
<evidence type="ECO:0000259" key="1">
    <source>
        <dbReference type="Pfam" id="PF00535"/>
    </source>
</evidence>
<sequence length="327" mass="38216">MVSASVIMSVYNENIDWVKESIESIIHQTFKDFEFLIVLDKPDNIELKEYIHSICESDNRVIFIINESNIGLTKSLNKAISMSTGQYIIRMDADDISVKDRFEKQIAFMNSNKDILASGGSIEKFGNTSELLKIETDSIKILEKFVIPSPLYPPLPHPTAIIRREVFFEMGVRYNEDFLVTQDYELWNTIIKIGKIGNLEDILLKYRITDNQITSNKKQLQRTNKSRIIKDHIAFFINKNTKGNYKIPSKITINEIKELKVFQDRSELLFRNQLTNFMICYYLSLDNYSVSSLFYFITHDFFNNRIPNSLKKTIILNHIRKNPKIIQ</sequence>
<dbReference type="RefSeq" id="WP_105683839.1">
    <property type="nucleotide sequence ID" value="NZ_JBBGZD010000004.1"/>
</dbReference>
<dbReference type="Proteomes" id="UP000238325">
    <property type="component" value="Unassembled WGS sequence"/>
</dbReference>
<dbReference type="InterPro" id="IPR029044">
    <property type="entry name" value="Nucleotide-diphossugar_trans"/>
</dbReference>
<evidence type="ECO:0000313" key="4">
    <source>
        <dbReference type="Proteomes" id="UP000238325"/>
    </source>
</evidence>
<evidence type="ECO:0000313" key="2">
    <source>
        <dbReference type="EMBL" id="PRB81722.1"/>
    </source>
</evidence>
<organism evidence="2 5">
    <name type="scientific">Chryseobacterium culicis</name>
    <dbReference type="NCBI Taxonomy" id="680127"/>
    <lineage>
        <taxon>Bacteria</taxon>
        <taxon>Pseudomonadati</taxon>
        <taxon>Bacteroidota</taxon>
        <taxon>Flavobacteriia</taxon>
        <taxon>Flavobacteriales</taxon>
        <taxon>Weeksellaceae</taxon>
        <taxon>Chryseobacterium group</taxon>
        <taxon>Chryseobacterium</taxon>
    </lineage>
</organism>
<comment type="caution">
    <text evidence="2">The sequence shown here is derived from an EMBL/GenBank/DDBJ whole genome shotgun (WGS) entry which is preliminary data.</text>
</comment>
<dbReference type="Pfam" id="PF00535">
    <property type="entry name" value="Glycos_transf_2"/>
    <property type="match status" value="1"/>
</dbReference>
<dbReference type="AlphaFoldDB" id="A0A2S9CMI5"/>
<feature type="domain" description="Glycosyltransferase 2-like" evidence="1">
    <location>
        <begin position="5"/>
        <end position="167"/>
    </location>
</feature>
<name>A0A2S9CMI5_CHRCI</name>
<evidence type="ECO:0000313" key="5">
    <source>
        <dbReference type="Proteomes" id="UP000238534"/>
    </source>
</evidence>
<dbReference type="Gene3D" id="3.90.550.10">
    <property type="entry name" value="Spore Coat Polysaccharide Biosynthesis Protein SpsA, Chain A"/>
    <property type="match status" value="1"/>
</dbReference>
<dbReference type="PANTHER" id="PTHR22916:SF3">
    <property type="entry name" value="UDP-GLCNAC:BETAGAL BETA-1,3-N-ACETYLGLUCOSAMINYLTRANSFERASE-LIKE PROTEIN 1"/>
    <property type="match status" value="1"/>
</dbReference>
<dbReference type="Proteomes" id="UP000238534">
    <property type="component" value="Unassembled WGS sequence"/>
</dbReference>
<evidence type="ECO:0000313" key="3">
    <source>
        <dbReference type="EMBL" id="PRB88377.1"/>
    </source>
</evidence>
<dbReference type="InterPro" id="IPR001173">
    <property type="entry name" value="Glyco_trans_2-like"/>
</dbReference>
<dbReference type="GO" id="GO:0016758">
    <property type="term" value="F:hexosyltransferase activity"/>
    <property type="evidence" value="ECO:0007669"/>
    <property type="project" value="UniProtKB-ARBA"/>
</dbReference>
<gene>
    <name evidence="2" type="ORF">CQ022_18780</name>
    <name evidence="3" type="ORF">CQ033_17685</name>
</gene>
<dbReference type="SUPFAM" id="SSF53448">
    <property type="entry name" value="Nucleotide-diphospho-sugar transferases"/>
    <property type="match status" value="1"/>
</dbReference>
<accession>A0A2S9CMI5</accession>
<dbReference type="EMBL" id="PCPH01000005">
    <property type="protein sequence ID" value="PRB88377.1"/>
    <property type="molecule type" value="Genomic_DNA"/>
</dbReference>
<proteinExistence type="predicted"/>
<reference evidence="4 5" key="1">
    <citation type="submission" date="2017-09" db="EMBL/GenBank/DDBJ databases">
        <title>Genomic, metabolic, and phenotypic characteristics of bacterial isolates from the natural microbiome of the model nematode Caenorhabditis elegans.</title>
        <authorList>
            <person name="Zimmermann J."/>
            <person name="Obeng N."/>
            <person name="Yang W."/>
            <person name="Obeng O."/>
            <person name="Kissoyan K."/>
            <person name="Pees B."/>
            <person name="Dirksen P."/>
            <person name="Hoppner M."/>
            <person name="Franke A."/>
            <person name="Rosenstiel P."/>
            <person name="Leippe M."/>
            <person name="Dierking K."/>
            <person name="Kaleta C."/>
            <person name="Schulenburg H."/>
        </authorList>
    </citation>
    <scope>NUCLEOTIDE SEQUENCE [LARGE SCALE GENOMIC DNA]</scope>
    <source>
        <strain evidence="2 5">MYb25</strain>
        <strain evidence="3 4">MYb44</strain>
    </source>
</reference>